<accession>A0AAE3QYQ2</accession>
<dbReference type="Proteomes" id="UP001232063">
    <property type="component" value="Unassembled WGS sequence"/>
</dbReference>
<protein>
    <submittedName>
        <fullName evidence="1">Uncharacterized protein</fullName>
    </submittedName>
</protein>
<gene>
    <name evidence="1" type="ORF">QNI22_07530</name>
</gene>
<dbReference type="AlphaFoldDB" id="A0AAE3QYQ2"/>
<sequence length="104" mass="12243">MEEKKIIVFPLFFRSDDNAVHIKMLDASTMVYVRTLKKDNFFDYCLYRTKLTPERLESTQKLYLPATEEQYNSALQNLFSTMAFFSDKLKEANSQDEDHARLSA</sequence>
<evidence type="ECO:0000313" key="1">
    <source>
        <dbReference type="EMBL" id="MDJ1500489.1"/>
    </source>
</evidence>
<comment type="caution">
    <text evidence="1">The sequence shown here is derived from an EMBL/GenBank/DDBJ whole genome shotgun (WGS) entry which is preliminary data.</text>
</comment>
<name>A0AAE3QYQ2_9BACT</name>
<keyword evidence="2" id="KW-1185">Reference proteome</keyword>
<dbReference type="EMBL" id="JASJOU010000002">
    <property type="protein sequence ID" value="MDJ1500489.1"/>
    <property type="molecule type" value="Genomic_DNA"/>
</dbReference>
<dbReference type="RefSeq" id="WP_314510019.1">
    <property type="nucleotide sequence ID" value="NZ_JASJOU010000002.1"/>
</dbReference>
<organism evidence="1 2">
    <name type="scientific">Xanthocytophaga agilis</name>
    <dbReference type="NCBI Taxonomy" id="3048010"/>
    <lineage>
        <taxon>Bacteria</taxon>
        <taxon>Pseudomonadati</taxon>
        <taxon>Bacteroidota</taxon>
        <taxon>Cytophagia</taxon>
        <taxon>Cytophagales</taxon>
        <taxon>Rhodocytophagaceae</taxon>
        <taxon>Xanthocytophaga</taxon>
    </lineage>
</organism>
<reference evidence="1" key="1">
    <citation type="submission" date="2023-05" db="EMBL/GenBank/DDBJ databases">
        <authorList>
            <person name="Zhang X."/>
        </authorList>
    </citation>
    <scope>NUCLEOTIDE SEQUENCE</scope>
    <source>
        <strain evidence="1">BD1B2-1</strain>
    </source>
</reference>
<proteinExistence type="predicted"/>
<evidence type="ECO:0000313" key="2">
    <source>
        <dbReference type="Proteomes" id="UP001232063"/>
    </source>
</evidence>